<gene>
    <name evidence="2" type="ORF">FRACYDRAFT_272151</name>
</gene>
<evidence type="ECO:0000313" key="3">
    <source>
        <dbReference type="Proteomes" id="UP000095751"/>
    </source>
</evidence>
<keyword evidence="3" id="KW-1185">Reference proteome</keyword>
<keyword evidence="1" id="KW-0732">Signal</keyword>
<dbReference type="AlphaFoldDB" id="A0A1E7EMH1"/>
<evidence type="ECO:0000313" key="2">
    <source>
        <dbReference type="EMBL" id="OEU07095.1"/>
    </source>
</evidence>
<reference evidence="2 3" key="1">
    <citation type="submission" date="2016-09" db="EMBL/GenBank/DDBJ databases">
        <title>Extensive genetic diversity and differential bi-allelic expression allows diatom success in the polar Southern Ocean.</title>
        <authorList>
            <consortium name="DOE Joint Genome Institute"/>
            <person name="Mock T."/>
            <person name="Otillar R.P."/>
            <person name="Strauss J."/>
            <person name="Dupont C."/>
            <person name="Frickenhaus S."/>
            <person name="Maumus F."/>
            <person name="Mcmullan M."/>
            <person name="Sanges R."/>
            <person name="Schmutz J."/>
            <person name="Toseland A."/>
            <person name="Valas R."/>
            <person name="Veluchamy A."/>
            <person name="Ward B.J."/>
            <person name="Allen A."/>
            <person name="Barry K."/>
            <person name="Falciatore A."/>
            <person name="Ferrante M."/>
            <person name="Fortunato A.E."/>
            <person name="Gloeckner G."/>
            <person name="Gruber A."/>
            <person name="Hipkin R."/>
            <person name="Janech M."/>
            <person name="Kroth P."/>
            <person name="Leese F."/>
            <person name="Lindquist E."/>
            <person name="Lyon B.R."/>
            <person name="Martin J."/>
            <person name="Mayer C."/>
            <person name="Parker M."/>
            <person name="Quesneville H."/>
            <person name="Raymond J."/>
            <person name="Uhlig C."/>
            <person name="Valentin K.U."/>
            <person name="Worden A.Z."/>
            <person name="Armbrust E.V."/>
            <person name="Bowler C."/>
            <person name="Green B."/>
            <person name="Moulton V."/>
            <person name="Van Oosterhout C."/>
            <person name="Grigoriev I."/>
        </authorList>
    </citation>
    <scope>NUCLEOTIDE SEQUENCE [LARGE SCALE GENOMIC DNA]</scope>
    <source>
        <strain evidence="2 3">CCMP1102</strain>
    </source>
</reference>
<proteinExistence type="predicted"/>
<dbReference type="EMBL" id="KV784391">
    <property type="protein sequence ID" value="OEU07095.1"/>
    <property type="molecule type" value="Genomic_DNA"/>
</dbReference>
<organism evidence="2 3">
    <name type="scientific">Fragilariopsis cylindrus CCMP1102</name>
    <dbReference type="NCBI Taxonomy" id="635003"/>
    <lineage>
        <taxon>Eukaryota</taxon>
        <taxon>Sar</taxon>
        <taxon>Stramenopiles</taxon>
        <taxon>Ochrophyta</taxon>
        <taxon>Bacillariophyta</taxon>
        <taxon>Bacillariophyceae</taxon>
        <taxon>Bacillariophycidae</taxon>
        <taxon>Bacillariales</taxon>
        <taxon>Bacillariaceae</taxon>
        <taxon>Fragilariopsis</taxon>
    </lineage>
</organism>
<feature type="signal peptide" evidence="1">
    <location>
        <begin position="1"/>
        <end position="23"/>
    </location>
</feature>
<name>A0A1E7EMH1_9STRA</name>
<dbReference type="Proteomes" id="UP000095751">
    <property type="component" value="Unassembled WGS sequence"/>
</dbReference>
<feature type="chain" id="PRO_5009192017" evidence="1">
    <location>
        <begin position="24"/>
        <end position="120"/>
    </location>
</feature>
<evidence type="ECO:0000256" key="1">
    <source>
        <dbReference type="SAM" id="SignalP"/>
    </source>
</evidence>
<protein>
    <submittedName>
        <fullName evidence="2">Uncharacterized protein</fullName>
    </submittedName>
</protein>
<sequence length="120" mass="13501">MDYFNQNLFITIVILVVTMNVDQTAYGLAGIRFVRRVVQNHSISGGKSRQQQQSRFTPVQVLGLTVVDNTDDTNDINLGVTTATATATAATVEESFFDADSYRQEMTDLVFQRNMQRMNQ</sequence>
<dbReference type="InParanoid" id="A0A1E7EMH1"/>
<accession>A0A1E7EMH1</accession>
<dbReference type="KEGG" id="fcy:FRACYDRAFT_272151"/>